<reference evidence="6" key="1">
    <citation type="submission" date="2020-08" db="EMBL/GenBank/DDBJ databases">
        <title>Genome public.</title>
        <authorList>
            <person name="Liu C."/>
            <person name="Sun Q."/>
        </authorList>
    </citation>
    <scope>NUCLEOTIDE SEQUENCE</scope>
    <source>
        <strain evidence="6">BX7</strain>
    </source>
</reference>
<protein>
    <submittedName>
        <fullName evidence="6">NTP transferase domain-containing protein</fullName>
    </submittedName>
</protein>
<keyword evidence="7" id="KW-1185">Reference proteome</keyword>
<dbReference type="CDD" id="cd04181">
    <property type="entry name" value="NTP_transferase"/>
    <property type="match status" value="1"/>
</dbReference>
<accession>A0A926DEF6</accession>
<dbReference type="AlphaFoldDB" id="A0A926DEF6"/>
<evidence type="ECO:0000256" key="2">
    <source>
        <dbReference type="ARBA" id="ARBA00010231"/>
    </source>
</evidence>
<dbReference type="InterPro" id="IPR029044">
    <property type="entry name" value="Nucleotide-diphossugar_trans"/>
</dbReference>
<dbReference type="GO" id="GO:0005975">
    <property type="term" value="P:carbohydrate metabolic process"/>
    <property type="evidence" value="ECO:0007669"/>
    <property type="project" value="InterPro"/>
</dbReference>
<dbReference type="SUPFAM" id="SSF51161">
    <property type="entry name" value="Trimeric LpxA-like enzymes"/>
    <property type="match status" value="1"/>
</dbReference>
<feature type="domain" description="Mannose-1-phosphate guanyltransferase C-terminal" evidence="5">
    <location>
        <begin position="253"/>
        <end position="343"/>
    </location>
</feature>
<dbReference type="Gene3D" id="3.90.550.10">
    <property type="entry name" value="Spore Coat Polysaccharide Biosynthesis Protein SpsA, Chain A"/>
    <property type="match status" value="1"/>
</dbReference>
<feature type="domain" description="Nucleotidyl transferase" evidence="3">
    <location>
        <begin position="2"/>
        <end position="232"/>
    </location>
</feature>
<dbReference type="PANTHER" id="PTHR22572">
    <property type="entry name" value="SUGAR-1-PHOSPHATE GUANYL TRANSFERASE"/>
    <property type="match status" value="1"/>
</dbReference>
<gene>
    <name evidence="6" type="ORF">H8695_07910</name>
</gene>
<evidence type="ECO:0000259" key="3">
    <source>
        <dbReference type="Pfam" id="PF00483"/>
    </source>
</evidence>
<feature type="domain" description="Alpha-D-phosphohexomutase alpha/beta/alpha" evidence="4">
    <location>
        <begin position="378"/>
        <end position="497"/>
    </location>
</feature>
<sequence>MKGIIMAGGAGSRLRPLTCKLPKPMVRVVDRPVMQYSVDLLRRGGITDIGVTTQYLPRKIEQYFGSGEKFGVSLRYFEERSPLGTAGSVKNAQEFLDESFLVISGDALCDFDLTAAVRFHRERKADVTLVLARVDTPLDYGVVMTDRQGRVTRFLEKPGWDGVFADTANTGIYLMEPHVLDEIPEGRMFDFSKDLFPKLLARGAKLYGFLADGYWCDIGDVEVYRRANADVLRGATRFPAPAAAPSPVGVTVHGPCCIAPDCEIGEGAVIGPLTVLSAGCRVGAGCVVERSLVGAGCVIGADCELRGAILCDGARLGERVGLQPGAVVGESCAVGDDAVLRENVKIWAGLTLPQGACVRENLVRGGPRACLFEQQCPSGRFGEEITPEFASRLGASFAGVEKGLRLAVQHDGSAACAMLAQSLLAGIRSAGGEALDLESGFDGALRQSVCDLHCDGGVFLAAAAGEIRFSLCDRYGLTLPREWERKIDMAFSREDFERAGLDGLQPAARYSGSVQDYERGLAGLVDPLTGLCCRIECKNTALFKSLVRALSRLGVSIGARGEQAPGFAVGEDGSLTLTDETGRTLSPGERDAALFLAAAARTAEVAAFYQAPVCLDALAHECGVTLRRVLMTPADRGDEAARALMAAQRVYKDAGAGIVVLLDYLHREGKTLSQLRAQLPGRGYAAREVPVDGRRKSAAMRALIESCAGPCELVEGARFQSGDAVVVVVPQRAGRFTVRVEAPDSELAEELCGFYCGELARFAEDGPLDKGGQQG</sequence>
<evidence type="ECO:0000313" key="7">
    <source>
        <dbReference type="Proteomes" id="UP000620366"/>
    </source>
</evidence>
<dbReference type="GO" id="GO:0016868">
    <property type="term" value="F:intramolecular phosphotransferase activity"/>
    <property type="evidence" value="ECO:0007669"/>
    <property type="project" value="InterPro"/>
</dbReference>
<dbReference type="InterPro" id="IPR016055">
    <property type="entry name" value="A-D-PHexomutase_a/b/a-I/II/III"/>
</dbReference>
<evidence type="ECO:0000313" key="6">
    <source>
        <dbReference type="EMBL" id="MBC8536608.1"/>
    </source>
</evidence>
<dbReference type="Pfam" id="PF25087">
    <property type="entry name" value="GMPPB_C"/>
    <property type="match status" value="1"/>
</dbReference>
<dbReference type="Proteomes" id="UP000620366">
    <property type="component" value="Unassembled WGS sequence"/>
</dbReference>
<evidence type="ECO:0000256" key="1">
    <source>
        <dbReference type="ARBA" id="ARBA00007274"/>
    </source>
</evidence>
<dbReference type="Gene3D" id="3.40.120.10">
    <property type="entry name" value="Alpha-D-Glucose-1,6-Bisphosphate, subunit A, domain 3"/>
    <property type="match status" value="1"/>
</dbReference>
<evidence type="ECO:0000259" key="5">
    <source>
        <dbReference type="Pfam" id="PF25087"/>
    </source>
</evidence>
<dbReference type="EMBL" id="JACRSP010000003">
    <property type="protein sequence ID" value="MBC8536608.1"/>
    <property type="molecule type" value="Genomic_DNA"/>
</dbReference>
<dbReference type="Gene3D" id="2.160.10.10">
    <property type="entry name" value="Hexapeptide repeat proteins"/>
    <property type="match status" value="1"/>
</dbReference>
<name>A0A926DEF6_9FIRM</name>
<dbReference type="GO" id="GO:0016740">
    <property type="term" value="F:transferase activity"/>
    <property type="evidence" value="ECO:0007669"/>
    <property type="project" value="UniProtKB-KW"/>
</dbReference>
<dbReference type="InterPro" id="IPR005835">
    <property type="entry name" value="NTP_transferase_dom"/>
</dbReference>
<dbReference type="SUPFAM" id="SSF53738">
    <property type="entry name" value="Phosphoglucomutase, first 3 domains"/>
    <property type="match status" value="1"/>
</dbReference>
<proteinExistence type="inferred from homology"/>
<dbReference type="SUPFAM" id="SSF53448">
    <property type="entry name" value="Nucleotide-diphospho-sugar transferases"/>
    <property type="match status" value="1"/>
</dbReference>
<dbReference type="InterPro" id="IPR056729">
    <property type="entry name" value="GMPPB_C"/>
</dbReference>
<dbReference type="InterPro" id="IPR011004">
    <property type="entry name" value="Trimer_LpxA-like_sf"/>
</dbReference>
<comment type="similarity">
    <text evidence="2">Belongs to the phosphohexose mutase family.</text>
</comment>
<dbReference type="Pfam" id="PF00483">
    <property type="entry name" value="NTP_transferase"/>
    <property type="match status" value="1"/>
</dbReference>
<comment type="similarity">
    <text evidence="1">Belongs to the transferase hexapeptide repeat family.</text>
</comment>
<dbReference type="InterPro" id="IPR050486">
    <property type="entry name" value="Mannose-1P_guanyltransferase"/>
</dbReference>
<dbReference type="RefSeq" id="WP_249300449.1">
    <property type="nucleotide sequence ID" value="NZ_JACRSP010000003.1"/>
</dbReference>
<dbReference type="InterPro" id="IPR005844">
    <property type="entry name" value="A-D-PHexomutase_a/b/a-I"/>
</dbReference>
<dbReference type="Pfam" id="PF02878">
    <property type="entry name" value="PGM_PMM_I"/>
    <property type="match status" value="1"/>
</dbReference>
<evidence type="ECO:0000259" key="4">
    <source>
        <dbReference type="Pfam" id="PF02878"/>
    </source>
</evidence>
<organism evidence="6 7">
    <name type="scientific">Feifania hominis</name>
    <dbReference type="NCBI Taxonomy" id="2763660"/>
    <lineage>
        <taxon>Bacteria</taxon>
        <taxon>Bacillati</taxon>
        <taxon>Bacillota</taxon>
        <taxon>Clostridia</taxon>
        <taxon>Eubacteriales</taxon>
        <taxon>Feifaniaceae</taxon>
        <taxon>Feifania</taxon>
    </lineage>
</organism>
<comment type="caution">
    <text evidence="6">The sequence shown here is derived from an EMBL/GenBank/DDBJ whole genome shotgun (WGS) entry which is preliminary data.</text>
</comment>
<keyword evidence="6" id="KW-0808">Transferase</keyword>